<keyword evidence="1" id="KW-0812">Transmembrane</keyword>
<evidence type="ECO:0000256" key="1">
    <source>
        <dbReference type="SAM" id="Phobius"/>
    </source>
</evidence>
<dbReference type="RefSeq" id="XP_012194592.1">
    <property type="nucleotide sequence ID" value="XM_012339202.1"/>
</dbReference>
<evidence type="ECO:0008006" key="4">
    <source>
        <dbReference type="Google" id="ProtNLM"/>
    </source>
</evidence>
<feature type="transmembrane region" description="Helical" evidence="1">
    <location>
        <begin position="339"/>
        <end position="357"/>
    </location>
</feature>
<feature type="transmembrane region" description="Helical" evidence="1">
    <location>
        <begin position="305"/>
        <end position="327"/>
    </location>
</feature>
<dbReference type="VEuPathDB" id="FungiDB:SPRG_00998"/>
<dbReference type="KEGG" id="spar:SPRG_00998"/>
<evidence type="ECO:0000313" key="3">
    <source>
        <dbReference type="Proteomes" id="UP000030745"/>
    </source>
</evidence>
<feature type="transmembrane region" description="Helical" evidence="1">
    <location>
        <begin position="412"/>
        <end position="434"/>
    </location>
</feature>
<proteinExistence type="predicted"/>
<sequence>MAPDKNRRESRLVSAAAFVRKRLPFGMGMALSLLYMGFAGVVAVTTYTLTSIANQPVFTGLIVQAFDYNRFDVPVTTLLQGASVVVSSPSTLSSTEATWSVSDLHYKECGVNDAACANAFVAQTNMVWSTIGHALEQIPAFDEPIFQDRNQLIKFKHINNLSGFNKPSVQFYIDGHAKAVTCLVRRAKITYVDVANLKPAIDCLAYCSVSAYDPKWMCENEVSMETNTYAIQMRNGRAVYLGVAKRSHLVTVATTDEYQSGILQANAPWDIVPASQCGTYNFATNLGWLLQIQGAVTMIWQCDSLMLTNAIVLFFVALAMCLMQAVFLRHSRVCYVPVYLSKNVLGLVILFVAYYGNANLQTLTTYLILNPADAIPARWYILCGPAQMASIVGIMTGTLIQIWFNPRVVTQTWLVLFFSVANWIIVFYLEGFVYPYQNSMVANPCGLATSTNCFLFDAIPRTYYQSAIIAGGVVVFAILVICAHSRLWSGSHELLPTSSVLQYLNISNVHDLATSTHGCVGLSAKGTPALDAGVLIIKNMLRVSNTHMTRTSNVQYELIYRLIPTTFLKRLYSSTVGSMLVFDMENQTITRRSSYKFLHEMDIGHMDNVTGFLD</sequence>
<accession>A0A067D8E4</accession>
<protein>
    <recommendedName>
        <fullName evidence="4">Transmembrane protein</fullName>
    </recommendedName>
</protein>
<feature type="transmembrane region" description="Helical" evidence="1">
    <location>
        <begin position="30"/>
        <end position="49"/>
    </location>
</feature>
<feature type="transmembrane region" description="Helical" evidence="1">
    <location>
        <begin position="377"/>
        <end position="400"/>
    </location>
</feature>
<keyword evidence="3" id="KW-1185">Reference proteome</keyword>
<keyword evidence="1" id="KW-1133">Transmembrane helix</keyword>
<feature type="transmembrane region" description="Helical" evidence="1">
    <location>
        <begin position="463"/>
        <end position="483"/>
    </location>
</feature>
<keyword evidence="1" id="KW-0472">Membrane</keyword>
<dbReference type="OrthoDB" id="157199at2759"/>
<dbReference type="AlphaFoldDB" id="A0A067D8E4"/>
<organism evidence="2 3">
    <name type="scientific">Saprolegnia parasitica (strain CBS 223.65)</name>
    <dbReference type="NCBI Taxonomy" id="695850"/>
    <lineage>
        <taxon>Eukaryota</taxon>
        <taxon>Sar</taxon>
        <taxon>Stramenopiles</taxon>
        <taxon>Oomycota</taxon>
        <taxon>Saprolegniomycetes</taxon>
        <taxon>Saprolegniales</taxon>
        <taxon>Saprolegniaceae</taxon>
        <taxon>Saprolegnia</taxon>
    </lineage>
</organism>
<dbReference type="Proteomes" id="UP000030745">
    <property type="component" value="Unassembled WGS sequence"/>
</dbReference>
<dbReference type="OMA" id="WMCENEV"/>
<name>A0A067D8E4_SAPPC</name>
<gene>
    <name evidence="2" type="ORF">SPRG_00998</name>
</gene>
<reference evidence="2 3" key="1">
    <citation type="journal article" date="2013" name="PLoS Genet.">
        <title>Distinctive expansion of potential virulence genes in the genome of the oomycete fish pathogen Saprolegnia parasitica.</title>
        <authorList>
            <person name="Jiang R.H."/>
            <person name="de Bruijn I."/>
            <person name="Haas B.J."/>
            <person name="Belmonte R."/>
            <person name="Lobach L."/>
            <person name="Christie J."/>
            <person name="van den Ackerveken G."/>
            <person name="Bottin A."/>
            <person name="Bulone V."/>
            <person name="Diaz-Moreno S.M."/>
            <person name="Dumas B."/>
            <person name="Fan L."/>
            <person name="Gaulin E."/>
            <person name="Govers F."/>
            <person name="Grenville-Briggs L.J."/>
            <person name="Horner N.R."/>
            <person name="Levin J.Z."/>
            <person name="Mammella M."/>
            <person name="Meijer H.J."/>
            <person name="Morris P."/>
            <person name="Nusbaum C."/>
            <person name="Oome S."/>
            <person name="Phillips A.J."/>
            <person name="van Rooyen D."/>
            <person name="Rzeszutek E."/>
            <person name="Saraiva M."/>
            <person name="Secombes C.J."/>
            <person name="Seidl M.F."/>
            <person name="Snel B."/>
            <person name="Stassen J.H."/>
            <person name="Sykes S."/>
            <person name="Tripathy S."/>
            <person name="van den Berg H."/>
            <person name="Vega-Arreguin J.C."/>
            <person name="Wawra S."/>
            <person name="Young S.K."/>
            <person name="Zeng Q."/>
            <person name="Dieguez-Uribeondo J."/>
            <person name="Russ C."/>
            <person name="Tyler B.M."/>
            <person name="van West P."/>
        </authorList>
    </citation>
    <scope>NUCLEOTIDE SEQUENCE [LARGE SCALE GENOMIC DNA]</scope>
    <source>
        <strain evidence="2 3">CBS 223.65</strain>
    </source>
</reference>
<evidence type="ECO:0000313" key="2">
    <source>
        <dbReference type="EMBL" id="KDO34936.1"/>
    </source>
</evidence>
<dbReference type="GeneID" id="24123613"/>
<dbReference type="EMBL" id="KK583190">
    <property type="protein sequence ID" value="KDO34936.1"/>
    <property type="molecule type" value="Genomic_DNA"/>
</dbReference>